<evidence type="ECO:0000313" key="4">
    <source>
        <dbReference type="Proteomes" id="UP001596119"/>
    </source>
</evidence>
<keyword evidence="4" id="KW-1185">Reference proteome</keyword>
<dbReference type="RefSeq" id="WP_379566099.1">
    <property type="nucleotide sequence ID" value="NZ_JBHSQK010000026.1"/>
</dbReference>
<dbReference type="Proteomes" id="UP001596119">
    <property type="component" value="Unassembled WGS sequence"/>
</dbReference>
<gene>
    <name evidence="3" type="ORF">ACFQH9_12120</name>
</gene>
<dbReference type="SUPFAM" id="SSF52096">
    <property type="entry name" value="ClpP/crotonase"/>
    <property type="match status" value="1"/>
</dbReference>
<accession>A0ABW1I7S8</accession>
<dbReference type="EMBL" id="JBHSQK010000026">
    <property type="protein sequence ID" value="MFC5949018.1"/>
    <property type="molecule type" value="Genomic_DNA"/>
</dbReference>
<dbReference type="PANTHER" id="PTHR11941:SF54">
    <property type="entry name" value="ENOYL-COA HYDRATASE, MITOCHONDRIAL"/>
    <property type="match status" value="1"/>
</dbReference>
<dbReference type="InterPro" id="IPR018376">
    <property type="entry name" value="Enoyl-CoA_hyd/isom_CS"/>
</dbReference>
<dbReference type="Gene3D" id="3.90.226.10">
    <property type="entry name" value="2-enoyl-CoA Hydratase, Chain A, domain 1"/>
    <property type="match status" value="1"/>
</dbReference>
<protein>
    <submittedName>
        <fullName evidence="3">Enoyl-CoA hydratase/isomerase family protein</fullName>
    </submittedName>
</protein>
<reference evidence="4" key="1">
    <citation type="journal article" date="2019" name="Int. J. Syst. Evol. Microbiol.">
        <title>The Global Catalogue of Microorganisms (GCM) 10K type strain sequencing project: providing services to taxonomists for standard genome sequencing and annotation.</title>
        <authorList>
            <consortium name="The Broad Institute Genomics Platform"/>
            <consortium name="The Broad Institute Genome Sequencing Center for Infectious Disease"/>
            <person name="Wu L."/>
            <person name="Ma J."/>
        </authorList>
    </citation>
    <scope>NUCLEOTIDE SEQUENCE [LARGE SCALE GENOMIC DNA]</scope>
    <source>
        <strain evidence="4">CGMCC 4.7397</strain>
    </source>
</reference>
<dbReference type="CDD" id="cd06558">
    <property type="entry name" value="crotonase-like"/>
    <property type="match status" value="1"/>
</dbReference>
<name>A0ABW1I7S8_9PSEU</name>
<dbReference type="PROSITE" id="PS00166">
    <property type="entry name" value="ENOYL_COA_HYDRATASE"/>
    <property type="match status" value="1"/>
</dbReference>
<dbReference type="InterPro" id="IPR029045">
    <property type="entry name" value="ClpP/crotonase-like_dom_sf"/>
</dbReference>
<evidence type="ECO:0000256" key="2">
    <source>
        <dbReference type="RuleBase" id="RU003707"/>
    </source>
</evidence>
<proteinExistence type="inferred from homology"/>
<comment type="similarity">
    <text evidence="1 2">Belongs to the enoyl-CoA hydratase/isomerase family.</text>
</comment>
<evidence type="ECO:0000313" key="3">
    <source>
        <dbReference type="EMBL" id="MFC5949018.1"/>
    </source>
</evidence>
<sequence length="260" mass="27707">MLSVVIDAPPMNLIGPELVRDLVNLTGELEISPHIRVVVLESADPDYFIPHVDLTKVAEYTAEAAKAGGPDDAYLGMLWHKFSELQAVTIAKVRGRARGAGSELALACDMRFAARENAIFGQIEAGAGTLPGAGGVQHLARLLGRGRAMEAVLGADDFDASTAERYGWINRALPDADLDAFVSRLAGRIASFPTDGVRTAKRVLNELTMPGADAIRADARRFHQLVIAEAAQARTAALFGQGLQTRGPLELDLGDRLGTL</sequence>
<dbReference type="PANTHER" id="PTHR11941">
    <property type="entry name" value="ENOYL-COA HYDRATASE-RELATED"/>
    <property type="match status" value="1"/>
</dbReference>
<dbReference type="Pfam" id="PF00378">
    <property type="entry name" value="ECH_1"/>
    <property type="match status" value="1"/>
</dbReference>
<evidence type="ECO:0000256" key="1">
    <source>
        <dbReference type="ARBA" id="ARBA00005254"/>
    </source>
</evidence>
<dbReference type="InterPro" id="IPR001753">
    <property type="entry name" value="Enoyl-CoA_hydra/iso"/>
</dbReference>
<comment type="caution">
    <text evidence="3">The sequence shown here is derived from an EMBL/GenBank/DDBJ whole genome shotgun (WGS) entry which is preliminary data.</text>
</comment>
<organism evidence="3 4">
    <name type="scientific">Pseudonocardia lutea</name>
    <dbReference type="NCBI Taxonomy" id="2172015"/>
    <lineage>
        <taxon>Bacteria</taxon>
        <taxon>Bacillati</taxon>
        <taxon>Actinomycetota</taxon>
        <taxon>Actinomycetes</taxon>
        <taxon>Pseudonocardiales</taxon>
        <taxon>Pseudonocardiaceae</taxon>
        <taxon>Pseudonocardia</taxon>
    </lineage>
</organism>